<accession>A0ABX0GR54</accession>
<proteinExistence type="predicted"/>
<dbReference type="EMBL" id="JAANNP010000001">
    <property type="protein sequence ID" value="NHC12200.1"/>
    <property type="molecule type" value="Genomic_DNA"/>
</dbReference>
<evidence type="ECO:0000313" key="1">
    <source>
        <dbReference type="EMBL" id="NHC12200.1"/>
    </source>
</evidence>
<dbReference type="Gene3D" id="1.10.10.1150">
    <property type="entry name" value="Coenzyme PQQ synthesis protein D (PqqD)"/>
    <property type="match status" value="1"/>
</dbReference>
<protein>
    <submittedName>
        <fullName evidence="1">PqqD family protein</fullName>
    </submittedName>
</protein>
<gene>
    <name evidence="1" type="ORF">G9H71_00190</name>
</gene>
<dbReference type="Proteomes" id="UP000800981">
    <property type="component" value="Unassembled WGS sequence"/>
</dbReference>
<sequence length="101" mass="10270">MTGRPRLRPGVLWVDVADERVGYDEQAGRLHLLSPVGAAVADLLESGRSVDEAVDQLTGASGRTRGEVERAVHDVLAALAAAGLLQDRPGPAGPGPGGPAG</sequence>
<dbReference type="InterPro" id="IPR041881">
    <property type="entry name" value="PqqD_sf"/>
</dbReference>
<reference evidence="1 2" key="1">
    <citation type="submission" date="2020-03" db="EMBL/GenBank/DDBJ databases">
        <title>Two novel Motilibacter sp.</title>
        <authorList>
            <person name="Liu S."/>
        </authorList>
    </citation>
    <scope>NUCLEOTIDE SEQUENCE [LARGE SCALE GENOMIC DNA]</scope>
    <source>
        <strain evidence="1 2">E257</strain>
    </source>
</reference>
<name>A0ABX0GR54_9ACTN</name>
<dbReference type="InterPro" id="IPR008792">
    <property type="entry name" value="PQQD"/>
</dbReference>
<dbReference type="RefSeq" id="WP_166276187.1">
    <property type="nucleotide sequence ID" value="NZ_JAANNP010000001.1"/>
</dbReference>
<evidence type="ECO:0000313" key="2">
    <source>
        <dbReference type="Proteomes" id="UP000800981"/>
    </source>
</evidence>
<dbReference type="Pfam" id="PF05402">
    <property type="entry name" value="PqqD"/>
    <property type="match status" value="1"/>
</dbReference>
<organism evidence="1 2">
    <name type="scientific">Motilibacter deserti</name>
    <dbReference type="NCBI Taxonomy" id="2714956"/>
    <lineage>
        <taxon>Bacteria</taxon>
        <taxon>Bacillati</taxon>
        <taxon>Actinomycetota</taxon>
        <taxon>Actinomycetes</taxon>
        <taxon>Motilibacterales</taxon>
        <taxon>Motilibacteraceae</taxon>
        <taxon>Motilibacter</taxon>
    </lineage>
</organism>
<comment type="caution">
    <text evidence="1">The sequence shown here is derived from an EMBL/GenBank/DDBJ whole genome shotgun (WGS) entry which is preliminary data.</text>
</comment>
<keyword evidence="2" id="KW-1185">Reference proteome</keyword>